<dbReference type="PANTHER" id="PTHR31834:SF1">
    <property type="entry name" value="INITIATION-SPECIFIC ALPHA-1,6-MANNOSYLTRANSFERASE"/>
    <property type="match status" value="1"/>
</dbReference>
<dbReference type="RefSeq" id="XP_058304968.1">
    <property type="nucleotide sequence ID" value="XM_058458069.1"/>
</dbReference>
<organism evidence="3 4">
    <name type="scientific">Penicillium cinerascens</name>
    <dbReference type="NCBI Taxonomy" id="70096"/>
    <lineage>
        <taxon>Eukaryota</taxon>
        <taxon>Fungi</taxon>
        <taxon>Dikarya</taxon>
        <taxon>Ascomycota</taxon>
        <taxon>Pezizomycotina</taxon>
        <taxon>Eurotiomycetes</taxon>
        <taxon>Eurotiomycetidae</taxon>
        <taxon>Eurotiales</taxon>
        <taxon>Aspergillaceae</taxon>
        <taxon>Penicillium</taxon>
    </lineage>
</organism>
<evidence type="ECO:0000313" key="3">
    <source>
        <dbReference type="EMBL" id="KAJ5192028.1"/>
    </source>
</evidence>
<reference evidence="3" key="2">
    <citation type="journal article" date="2023" name="IMA Fungus">
        <title>Comparative genomic study of the Penicillium genus elucidates a diverse pangenome and 15 lateral gene transfer events.</title>
        <authorList>
            <person name="Petersen C."/>
            <person name="Sorensen T."/>
            <person name="Nielsen M.R."/>
            <person name="Sondergaard T.E."/>
            <person name="Sorensen J.L."/>
            <person name="Fitzpatrick D.A."/>
            <person name="Frisvad J.C."/>
            <person name="Nielsen K.L."/>
        </authorList>
    </citation>
    <scope>NUCLEOTIDE SEQUENCE</scope>
    <source>
        <strain evidence="3">IBT 15544</strain>
    </source>
</reference>
<accession>A0A9W9J7K9</accession>
<proteinExistence type="inferred from homology"/>
<gene>
    <name evidence="3" type="ORF">N7498_011013</name>
</gene>
<reference evidence="3" key="1">
    <citation type="submission" date="2022-12" db="EMBL/GenBank/DDBJ databases">
        <authorList>
            <person name="Petersen C."/>
        </authorList>
    </citation>
    <scope>NUCLEOTIDE SEQUENCE</scope>
    <source>
        <strain evidence="3">IBT 15544</strain>
    </source>
</reference>
<dbReference type="PANTHER" id="PTHR31834">
    <property type="entry name" value="INITIATION-SPECIFIC ALPHA-1,6-MANNOSYLTRANSFERASE"/>
    <property type="match status" value="1"/>
</dbReference>
<dbReference type="Proteomes" id="UP001150904">
    <property type="component" value="Unassembled WGS sequence"/>
</dbReference>
<dbReference type="Gene3D" id="3.90.550.20">
    <property type="match status" value="1"/>
</dbReference>
<dbReference type="AlphaFoldDB" id="A0A9W9J7K9"/>
<dbReference type="Pfam" id="PF04488">
    <property type="entry name" value="Gly_transf_sug"/>
    <property type="match status" value="1"/>
</dbReference>
<keyword evidence="2" id="KW-0812">Transmembrane</keyword>
<keyword evidence="2" id="KW-1133">Transmembrane helix</keyword>
<name>A0A9W9J7K9_9EURO</name>
<protein>
    <recommendedName>
        <fullName evidence="5">Alpha-1,6-mannosyltransferase Och1</fullName>
    </recommendedName>
</protein>
<dbReference type="SUPFAM" id="SSF53448">
    <property type="entry name" value="Nucleotide-diphospho-sugar transferases"/>
    <property type="match status" value="1"/>
</dbReference>
<evidence type="ECO:0000313" key="4">
    <source>
        <dbReference type="Proteomes" id="UP001150904"/>
    </source>
</evidence>
<comment type="caution">
    <text evidence="3">The sequence shown here is derived from an EMBL/GenBank/DDBJ whole genome shotgun (WGS) entry which is preliminary data.</text>
</comment>
<sequence>MFKDRLERFFVLSMSFVPFFKNSWRLPNFKSRMLKTGFITVVWLLLVVAFLDYSFNGHIGRSIEPSAEEKEIQPDQDWHSLLPQKMWQIYLAPPTANKTSFQIDPQNLVDTGSWLAHNPEYEYVLVGDKGAESLVRQHFMGNPTLLRIFRELQNTGMKSDLLRYLILSKQGGVYSDIDTVNLKPIDQWVPEGYQKNVRVVIGVEFDRLDGGNWGEVHPDLQFCQWTIAATPGHPLFSYMIDWVISALEIFMEGRQTTFSELKVKSAEVMKMTGPAAWTDAVFRQLQQYEPDLTSLRNLSGLVQPRLIGDILIFPIDGFGMGQPHSNSTRDGSIPEEALVQHKFRGSWRHNDMS</sequence>
<dbReference type="GO" id="GO:0006487">
    <property type="term" value="P:protein N-linked glycosylation"/>
    <property type="evidence" value="ECO:0007669"/>
    <property type="project" value="TreeGrafter"/>
</dbReference>
<evidence type="ECO:0008006" key="5">
    <source>
        <dbReference type="Google" id="ProtNLM"/>
    </source>
</evidence>
<evidence type="ECO:0000256" key="2">
    <source>
        <dbReference type="SAM" id="Phobius"/>
    </source>
</evidence>
<dbReference type="GO" id="GO:0000136">
    <property type="term" value="C:mannan polymerase complex"/>
    <property type="evidence" value="ECO:0007669"/>
    <property type="project" value="TreeGrafter"/>
</dbReference>
<dbReference type="EMBL" id="JAPQKR010000016">
    <property type="protein sequence ID" value="KAJ5192028.1"/>
    <property type="molecule type" value="Genomic_DNA"/>
</dbReference>
<dbReference type="InterPro" id="IPR029044">
    <property type="entry name" value="Nucleotide-diphossugar_trans"/>
</dbReference>
<dbReference type="OrthoDB" id="409543at2759"/>
<feature type="transmembrane region" description="Helical" evidence="2">
    <location>
        <begin position="36"/>
        <end position="55"/>
    </location>
</feature>
<comment type="similarity">
    <text evidence="1">Belongs to the glycosyltransferase 32 family.</text>
</comment>
<dbReference type="GO" id="GO:0000009">
    <property type="term" value="F:alpha-1,6-mannosyltransferase activity"/>
    <property type="evidence" value="ECO:0007669"/>
    <property type="project" value="InterPro"/>
</dbReference>
<dbReference type="InterPro" id="IPR039367">
    <property type="entry name" value="Och1-like"/>
</dbReference>
<keyword evidence="2" id="KW-0472">Membrane</keyword>
<keyword evidence="4" id="KW-1185">Reference proteome</keyword>
<dbReference type="GeneID" id="83185370"/>
<evidence type="ECO:0000256" key="1">
    <source>
        <dbReference type="ARBA" id="ARBA00009003"/>
    </source>
</evidence>
<dbReference type="InterPro" id="IPR007577">
    <property type="entry name" value="GlycoTrfase_DXD_sugar-bd_CS"/>
</dbReference>